<dbReference type="PROSITE" id="PS51841">
    <property type="entry name" value="LTD"/>
    <property type="match status" value="1"/>
</dbReference>
<feature type="compositionally biased region" description="Basic and acidic residues" evidence="2">
    <location>
        <begin position="338"/>
        <end position="347"/>
    </location>
</feature>
<reference evidence="4 5" key="1">
    <citation type="submission" date="2024-11" db="EMBL/GenBank/DDBJ databases">
        <title>Chromosome-level genome assembly of the freshwater bivalve Anodonta woodiana.</title>
        <authorList>
            <person name="Chen X."/>
        </authorList>
    </citation>
    <scope>NUCLEOTIDE SEQUENCE [LARGE SCALE GENOMIC DNA]</scope>
    <source>
        <strain evidence="4">MN2024</strain>
        <tissue evidence="4">Gills</tissue>
    </source>
</reference>
<feature type="compositionally biased region" description="Basic and acidic residues" evidence="2">
    <location>
        <begin position="184"/>
        <end position="209"/>
    </location>
</feature>
<dbReference type="PANTHER" id="PTHR45721">
    <property type="entry name" value="LAMIN DM0-RELATED"/>
    <property type="match status" value="1"/>
</dbReference>
<accession>A0ABD3WB32</accession>
<feature type="region of interest" description="Disordered" evidence="2">
    <location>
        <begin position="435"/>
        <end position="686"/>
    </location>
</feature>
<feature type="compositionally biased region" description="Acidic residues" evidence="2">
    <location>
        <begin position="348"/>
        <end position="361"/>
    </location>
</feature>
<dbReference type="SUPFAM" id="SSF74853">
    <property type="entry name" value="Lamin A/C globular tail domain"/>
    <property type="match status" value="1"/>
</dbReference>
<name>A0ABD3WB32_SINWO</name>
<feature type="region of interest" description="Disordered" evidence="2">
    <location>
        <begin position="729"/>
        <end position="768"/>
    </location>
</feature>
<feature type="domain" description="LTD" evidence="3">
    <location>
        <begin position="811"/>
        <end position="930"/>
    </location>
</feature>
<feature type="compositionally biased region" description="Basic and acidic residues" evidence="2">
    <location>
        <begin position="488"/>
        <end position="500"/>
    </location>
</feature>
<feature type="compositionally biased region" description="Basic and acidic residues" evidence="2">
    <location>
        <begin position="362"/>
        <end position="379"/>
    </location>
</feature>
<sequence length="933" mass="102749">MVEHVVKTETAPLSPDSQTDTACSVSSGGSEQPQIPETEDEIRQIDDMTVNLEPFETSGKELADECEVKIDITDERKDDIKEDLGESVSAEMEISGQTEGDDLSGASVDDDTKETVEANTICEEGDAPIEDTPNLKDQVESEINETESEKTYSESRVVPDITDEKSSQNELLKDNGIADTEDNQELKGEESKTNEIEEEHAPETEDKPQTIETSVKIVISPSSSHDTISHATVEVDVLEPSIESIEVHEQSDEKTQEIAIELAMPINTGSNANEDITSDRDDDLTKSTPAGDDLESKREDQLRETRGEERLMSPSSEVEETQSPLQEAETAQIEPPLETERNEKECTTEQDADQQEASPEDGLEKHTELQEQDNSKELDSLANVDDDIATKGVDLIKEEADSETRDYEKDIDTTTIYTEEADTKTDLMIREDIHLDESVAKSPVEEDTTNVQTSESSHDPLEESLGTGEEHAIDTSIKDTDPNESAEETVKDLETEKADDQEITSPPKLHAETSQTPEDENHAKGEILSTPDKESPDQEETNVSKSKLEIEESKDIERGSVNSYSQHDIHTSEKDQSDVVYSQDVEDLQKDDIVSEVIGANNTIQEKVQEEEDTHVSLLDDKPNADVESSTGESVTGGDRTSMEQHDDNDLAINIENEQTDKAENVDSKTSEVDESLVKSDSSHDALDSQLKEGALDEMIESNQMSAEAKVDEIKGEDDSSDAQIILQNGDSENDTSVPEVIQEQSESTVNGFQEQSGDNLISDTTDEQGEQAVSVQSRGGSAFADIITSESESKGDSQVSMKMMRGEVSAKTTYQRTSTGPIAISEVSPEGKFIVLENTSSGPNRREVNLDGWKIKRTVDGKHDYIYPFRNFTLKAGKKVKILARGSAAEAGLNDLVFRDEDTWGVGSQVTTVLINEKDEEKASHIQKTLYN</sequence>
<dbReference type="EMBL" id="JBJQND010000007">
    <property type="protein sequence ID" value="KAL3871112.1"/>
    <property type="molecule type" value="Genomic_DNA"/>
</dbReference>
<feature type="compositionally biased region" description="Basic and acidic residues" evidence="2">
    <location>
        <begin position="659"/>
        <end position="686"/>
    </location>
</feature>
<protein>
    <recommendedName>
        <fullName evidence="3">LTD domain-containing protein</fullName>
    </recommendedName>
</protein>
<evidence type="ECO:0000313" key="4">
    <source>
        <dbReference type="EMBL" id="KAL3871112.1"/>
    </source>
</evidence>
<feature type="compositionally biased region" description="Basic and acidic residues" evidence="2">
    <location>
        <begin position="614"/>
        <end position="625"/>
    </location>
</feature>
<feature type="compositionally biased region" description="Polar residues" evidence="2">
    <location>
        <begin position="15"/>
        <end position="35"/>
    </location>
</feature>
<feature type="compositionally biased region" description="Polar residues" evidence="2">
    <location>
        <begin position="729"/>
        <end position="764"/>
    </location>
</feature>
<dbReference type="InterPro" id="IPR036415">
    <property type="entry name" value="Lamin_tail_dom_sf"/>
</dbReference>
<feature type="compositionally biased region" description="Basic and acidic residues" evidence="2">
    <location>
        <begin position="519"/>
        <end position="536"/>
    </location>
</feature>
<gene>
    <name evidence="4" type="ORF">ACJMK2_039131</name>
</gene>
<feature type="region of interest" description="Disordered" evidence="2">
    <location>
        <begin position="74"/>
        <end position="212"/>
    </location>
</feature>
<dbReference type="InterPro" id="IPR001322">
    <property type="entry name" value="Lamin_tail_dom"/>
</dbReference>
<feature type="compositionally biased region" description="Basic and acidic residues" evidence="2">
    <location>
        <begin position="468"/>
        <end position="481"/>
    </location>
</feature>
<feature type="compositionally biased region" description="Basic and acidic residues" evidence="2">
    <location>
        <begin position="294"/>
        <end position="311"/>
    </location>
</feature>
<proteinExistence type="predicted"/>
<evidence type="ECO:0000256" key="1">
    <source>
        <dbReference type="ARBA" id="ARBA00023054"/>
    </source>
</evidence>
<dbReference type="AlphaFoldDB" id="A0ABD3WB32"/>
<feature type="compositionally biased region" description="Basic and acidic residues" evidence="2">
    <location>
        <begin position="74"/>
        <end position="84"/>
    </location>
</feature>
<feature type="compositionally biased region" description="Basic and acidic residues" evidence="2">
    <location>
        <begin position="546"/>
        <end position="558"/>
    </location>
</feature>
<feature type="region of interest" description="Disordered" evidence="2">
    <location>
        <begin position="1"/>
        <end position="39"/>
    </location>
</feature>
<feature type="compositionally biased region" description="Polar residues" evidence="2">
    <location>
        <begin position="313"/>
        <end position="325"/>
    </location>
</feature>
<feature type="region of interest" description="Disordered" evidence="2">
    <location>
        <begin position="246"/>
        <end position="384"/>
    </location>
</feature>
<evidence type="ECO:0000256" key="2">
    <source>
        <dbReference type="SAM" id="MobiDB-lite"/>
    </source>
</evidence>
<comment type="caution">
    <text evidence="4">The sequence shown here is derived from an EMBL/GenBank/DDBJ whole genome shotgun (WGS) entry which is preliminary data.</text>
</comment>
<keyword evidence="5" id="KW-1185">Reference proteome</keyword>
<dbReference type="PANTHER" id="PTHR45721:SF12">
    <property type="entry name" value="INTERMEDIATE FILAMENT PROTEIN IFA-1"/>
    <property type="match status" value="1"/>
</dbReference>
<feature type="compositionally biased region" description="Basic and acidic residues" evidence="2">
    <location>
        <begin position="246"/>
        <end position="256"/>
    </location>
</feature>
<evidence type="ECO:0000259" key="3">
    <source>
        <dbReference type="PROSITE" id="PS51841"/>
    </source>
</evidence>
<dbReference type="Pfam" id="PF00932">
    <property type="entry name" value="LTD"/>
    <property type="match status" value="1"/>
</dbReference>
<evidence type="ECO:0000313" key="5">
    <source>
        <dbReference type="Proteomes" id="UP001634394"/>
    </source>
</evidence>
<organism evidence="4 5">
    <name type="scientific">Sinanodonta woodiana</name>
    <name type="common">Chinese pond mussel</name>
    <name type="synonym">Anodonta woodiana</name>
    <dbReference type="NCBI Taxonomy" id="1069815"/>
    <lineage>
        <taxon>Eukaryota</taxon>
        <taxon>Metazoa</taxon>
        <taxon>Spiralia</taxon>
        <taxon>Lophotrochozoa</taxon>
        <taxon>Mollusca</taxon>
        <taxon>Bivalvia</taxon>
        <taxon>Autobranchia</taxon>
        <taxon>Heteroconchia</taxon>
        <taxon>Palaeoheterodonta</taxon>
        <taxon>Unionida</taxon>
        <taxon>Unionoidea</taxon>
        <taxon>Unionidae</taxon>
        <taxon>Unioninae</taxon>
        <taxon>Sinanodonta</taxon>
    </lineage>
</organism>
<feature type="compositionally biased region" description="Basic and acidic residues" evidence="2">
    <location>
        <begin position="567"/>
        <end position="577"/>
    </location>
</feature>
<feature type="compositionally biased region" description="Basic and acidic residues" evidence="2">
    <location>
        <begin position="162"/>
        <end position="173"/>
    </location>
</feature>
<dbReference type="Gene3D" id="2.60.40.1260">
    <property type="entry name" value="Lamin Tail domain"/>
    <property type="match status" value="1"/>
</dbReference>
<dbReference type="Proteomes" id="UP001634394">
    <property type="component" value="Unassembled WGS sequence"/>
</dbReference>
<keyword evidence="1" id="KW-0175">Coiled coil</keyword>